<protein>
    <submittedName>
        <fullName evidence="2">Uncharacterized protein</fullName>
    </submittedName>
</protein>
<evidence type="ECO:0000313" key="3">
    <source>
        <dbReference type="Proteomes" id="UP000298663"/>
    </source>
</evidence>
<proteinExistence type="predicted"/>
<dbReference type="InterPro" id="IPR019424">
    <property type="entry name" value="7TM_GPCR_Srsx"/>
</dbReference>
<comment type="caution">
    <text evidence="2">The sequence shown here is derived from an EMBL/GenBank/DDBJ whole genome shotgun (WGS) entry which is preliminary data.</text>
</comment>
<feature type="transmembrane region" description="Helical" evidence="1">
    <location>
        <begin position="12"/>
        <end position="32"/>
    </location>
</feature>
<dbReference type="Proteomes" id="UP000298663">
    <property type="component" value="Unassembled WGS sequence"/>
</dbReference>
<gene>
    <name evidence="2" type="ORF">L596_026498</name>
</gene>
<evidence type="ECO:0000313" key="2">
    <source>
        <dbReference type="EMBL" id="TKR62564.1"/>
    </source>
</evidence>
<keyword evidence="1" id="KW-0472">Membrane</keyword>
<accession>A0A4U5M1K2</accession>
<name>A0A4U5M1K2_STECR</name>
<organism evidence="2 3">
    <name type="scientific">Steinernema carpocapsae</name>
    <name type="common">Entomopathogenic nematode</name>
    <dbReference type="NCBI Taxonomy" id="34508"/>
    <lineage>
        <taxon>Eukaryota</taxon>
        <taxon>Metazoa</taxon>
        <taxon>Ecdysozoa</taxon>
        <taxon>Nematoda</taxon>
        <taxon>Chromadorea</taxon>
        <taxon>Rhabditida</taxon>
        <taxon>Tylenchina</taxon>
        <taxon>Panagrolaimomorpha</taxon>
        <taxon>Strongyloidoidea</taxon>
        <taxon>Steinernematidae</taxon>
        <taxon>Steinernema</taxon>
    </lineage>
</organism>
<keyword evidence="3" id="KW-1185">Reference proteome</keyword>
<dbReference type="EMBL" id="AZBU02000010">
    <property type="protein sequence ID" value="TKR62564.1"/>
    <property type="molecule type" value="Genomic_DNA"/>
</dbReference>
<dbReference type="AlphaFoldDB" id="A0A4U5M1K2"/>
<feature type="transmembrane region" description="Helical" evidence="1">
    <location>
        <begin position="53"/>
        <end position="72"/>
    </location>
</feature>
<evidence type="ECO:0000256" key="1">
    <source>
        <dbReference type="SAM" id="Phobius"/>
    </source>
</evidence>
<dbReference type="Pfam" id="PF10320">
    <property type="entry name" value="7TM_GPCR_Srsx"/>
    <property type="match status" value="1"/>
</dbReference>
<sequence length="83" mass="9570">MRQNTSSILVPFLGYLMGVLAFCDTACIICEFENGFRQVLGIQSHRKECFWNISFYLVLNVVQSFNFSAMAFDRLYALSVPMR</sequence>
<reference evidence="2 3" key="1">
    <citation type="journal article" date="2015" name="Genome Biol.">
        <title>Comparative genomics of Steinernema reveals deeply conserved gene regulatory networks.</title>
        <authorList>
            <person name="Dillman A.R."/>
            <person name="Macchietto M."/>
            <person name="Porter C.F."/>
            <person name="Rogers A."/>
            <person name="Williams B."/>
            <person name="Antoshechkin I."/>
            <person name="Lee M.M."/>
            <person name="Goodwin Z."/>
            <person name="Lu X."/>
            <person name="Lewis E.E."/>
            <person name="Goodrich-Blair H."/>
            <person name="Stock S.P."/>
            <person name="Adams B.J."/>
            <person name="Sternberg P.W."/>
            <person name="Mortazavi A."/>
        </authorList>
    </citation>
    <scope>NUCLEOTIDE SEQUENCE [LARGE SCALE GENOMIC DNA]</scope>
    <source>
        <strain evidence="2 3">ALL</strain>
    </source>
</reference>
<reference evidence="2 3" key="2">
    <citation type="journal article" date="2019" name="G3 (Bethesda)">
        <title>Hybrid Assembly of the Genome of the Entomopathogenic Nematode Steinernema carpocapsae Identifies the X-Chromosome.</title>
        <authorList>
            <person name="Serra L."/>
            <person name="Macchietto M."/>
            <person name="Macias-Munoz A."/>
            <person name="McGill C.J."/>
            <person name="Rodriguez I.M."/>
            <person name="Rodriguez B."/>
            <person name="Murad R."/>
            <person name="Mortazavi A."/>
        </authorList>
    </citation>
    <scope>NUCLEOTIDE SEQUENCE [LARGE SCALE GENOMIC DNA]</scope>
    <source>
        <strain evidence="2 3">ALL</strain>
    </source>
</reference>
<keyword evidence="1" id="KW-1133">Transmembrane helix</keyword>
<keyword evidence="1" id="KW-0812">Transmembrane</keyword>